<evidence type="ECO:0000256" key="6">
    <source>
        <dbReference type="ARBA" id="ARBA00022989"/>
    </source>
</evidence>
<dbReference type="CDD" id="cd03505">
    <property type="entry name" value="Delta9-FADS-like"/>
    <property type="match status" value="1"/>
</dbReference>
<evidence type="ECO:0000256" key="10">
    <source>
        <dbReference type="ARBA" id="ARBA00023136"/>
    </source>
</evidence>
<reference evidence="15" key="1">
    <citation type="journal article" date="2019" name="Int. J. Syst. Evol. Microbiol.">
        <title>The Global Catalogue of Microorganisms (GCM) 10K type strain sequencing project: providing services to taxonomists for standard genome sequencing and annotation.</title>
        <authorList>
            <consortium name="The Broad Institute Genomics Platform"/>
            <consortium name="The Broad Institute Genome Sequencing Center for Infectious Disease"/>
            <person name="Wu L."/>
            <person name="Ma J."/>
        </authorList>
    </citation>
    <scope>NUCLEOTIDE SEQUENCE [LARGE SCALE GENOMIC DNA]</scope>
    <source>
        <strain evidence="15">NBRC 105857</strain>
    </source>
</reference>
<evidence type="ECO:0000256" key="12">
    <source>
        <dbReference type="SAM" id="Phobius"/>
    </source>
</evidence>
<gene>
    <name evidence="14" type="primary">olE1</name>
    <name evidence="14" type="ORF">GCM10007875_07560</name>
</gene>
<keyword evidence="11" id="KW-0275">Fatty acid biosynthesis</keyword>
<comment type="similarity">
    <text evidence="2">Belongs to the fatty acid desaturase type 2 family.</text>
</comment>
<keyword evidence="5" id="KW-0276">Fatty acid metabolism</keyword>
<feature type="transmembrane region" description="Helical" evidence="12">
    <location>
        <begin position="86"/>
        <end position="107"/>
    </location>
</feature>
<accession>A0ABQ5YM72</accession>
<evidence type="ECO:0000256" key="1">
    <source>
        <dbReference type="ARBA" id="ARBA00004141"/>
    </source>
</evidence>
<evidence type="ECO:0000256" key="2">
    <source>
        <dbReference type="ARBA" id="ARBA00008749"/>
    </source>
</evidence>
<evidence type="ECO:0000313" key="15">
    <source>
        <dbReference type="Proteomes" id="UP001156664"/>
    </source>
</evidence>
<dbReference type="PANTHER" id="PTHR11351:SF31">
    <property type="entry name" value="DESATURASE 1, ISOFORM A-RELATED"/>
    <property type="match status" value="1"/>
</dbReference>
<keyword evidence="8" id="KW-0408">Iron</keyword>
<evidence type="ECO:0000259" key="13">
    <source>
        <dbReference type="Pfam" id="PF00487"/>
    </source>
</evidence>
<evidence type="ECO:0000313" key="14">
    <source>
        <dbReference type="EMBL" id="GLR25668.1"/>
    </source>
</evidence>
<dbReference type="Pfam" id="PF00487">
    <property type="entry name" value="FA_desaturase"/>
    <property type="match status" value="1"/>
</dbReference>
<evidence type="ECO:0000256" key="4">
    <source>
        <dbReference type="ARBA" id="ARBA00022692"/>
    </source>
</evidence>
<evidence type="ECO:0000256" key="9">
    <source>
        <dbReference type="ARBA" id="ARBA00023098"/>
    </source>
</evidence>
<evidence type="ECO:0000256" key="5">
    <source>
        <dbReference type="ARBA" id="ARBA00022832"/>
    </source>
</evidence>
<organism evidence="14 15">
    <name type="scientific">Limnobacter litoralis</name>
    <dbReference type="NCBI Taxonomy" id="481366"/>
    <lineage>
        <taxon>Bacteria</taxon>
        <taxon>Pseudomonadati</taxon>
        <taxon>Pseudomonadota</taxon>
        <taxon>Betaproteobacteria</taxon>
        <taxon>Burkholderiales</taxon>
        <taxon>Burkholderiaceae</taxon>
        <taxon>Limnobacter</taxon>
    </lineage>
</organism>
<evidence type="ECO:0000256" key="7">
    <source>
        <dbReference type="ARBA" id="ARBA00023002"/>
    </source>
</evidence>
<dbReference type="InterPro" id="IPR005804">
    <property type="entry name" value="FA_desaturase_dom"/>
</dbReference>
<dbReference type="EMBL" id="BSOJ01000007">
    <property type="protein sequence ID" value="GLR25668.1"/>
    <property type="molecule type" value="Genomic_DNA"/>
</dbReference>
<feature type="transmembrane region" description="Helical" evidence="12">
    <location>
        <begin position="203"/>
        <end position="221"/>
    </location>
</feature>
<comment type="subcellular location">
    <subcellularLocation>
        <location evidence="1">Membrane</location>
        <topology evidence="1">Multi-pass membrane protein</topology>
    </subcellularLocation>
</comment>
<dbReference type="PRINTS" id="PR00075">
    <property type="entry name" value="FACDDSATRASE"/>
</dbReference>
<evidence type="ECO:0000256" key="8">
    <source>
        <dbReference type="ARBA" id="ARBA00023004"/>
    </source>
</evidence>
<sequence>MNPPRVLFSLQFGKIDHVLPNSCASLAQNWDKVLDHFQFDSPFDMNLASPEKAPINWPAAITLWSTLFSALILIPLYAYSNEFSTAAWVSFVVLAGLNGISITAGYHRLWSHRAYSAHPVVRFVLLMFGTMAVQNSVYIWASGHRRHHRHVDHIDNDPYSAKRGFWFSHMGWMVREYSTNKEDFSNIPDLLEDRMLAFQHKHYTALALGINFGLPFLIGYLCGDVWGVVLLGGLLRLVWSHHTTFFINSLAHIWGRRPYTDANSARDNGVLALFTFGEGYHNYHHIFQYDYRNGIRWYQFDPTKWLIRSLAWCGLAGDLKRVPNFKIEKARLDMQFKRAEQGLSCKKLAALESIEHLKVTLAREYESFSAALQEWAKVKEEQIHAAREAFEHSEVMKTYHARIAAIESGLKAQRKRVAALVNQIPKGVWA</sequence>
<keyword evidence="10 12" id="KW-0472">Membrane</keyword>
<feature type="domain" description="Fatty acid desaturase" evidence="13">
    <location>
        <begin position="87"/>
        <end position="308"/>
    </location>
</feature>
<proteinExistence type="inferred from homology"/>
<keyword evidence="7" id="KW-0560">Oxidoreductase</keyword>
<keyword evidence="9" id="KW-0443">Lipid metabolism</keyword>
<dbReference type="InterPro" id="IPR015876">
    <property type="entry name" value="Acyl-CoA_DS"/>
</dbReference>
<feature type="transmembrane region" description="Helical" evidence="12">
    <location>
        <begin position="55"/>
        <end position="79"/>
    </location>
</feature>
<comment type="caution">
    <text evidence="14">The sequence shown here is derived from an EMBL/GenBank/DDBJ whole genome shotgun (WGS) entry which is preliminary data.</text>
</comment>
<evidence type="ECO:0000256" key="11">
    <source>
        <dbReference type="ARBA" id="ARBA00023160"/>
    </source>
</evidence>
<dbReference type="Proteomes" id="UP001156664">
    <property type="component" value="Unassembled WGS sequence"/>
</dbReference>
<feature type="transmembrane region" description="Helical" evidence="12">
    <location>
        <begin position="119"/>
        <end position="141"/>
    </location>
</feature>
<keyword evidence="6 12" id="KW-1133">Transmembrane helix</keyword>
<keyword evidence="3" id="KW-0444">Lipid biosynthesis</keyword>
<name>A0ABQ5YM72_9BURK</name>
<keyword evidence="4 12" id="KW-0812">Transmembrane</keyword>
<evidence type="ECO:0000256" key="3">
    <source>
        <dbReference type="ARBA" id="ARBA00022516"/>
    </source>
</evidence>
<keyword evidence="15" id="KW-1185">Reference proteome</keyword>
<protein>
    <submittedName>
        <fullName evidence="14">Fatty acid desaturase</fullName>
    </submittedName>
</protein>
<dbReference type="PANTHER" id="PTHR11351">
    <property type="entry name" value="ACYL-COA DESATURASE"/>
    <property type="match status" value="1"/>
</dbReference>